<sequence>MHTTNYFDTLILPSPDCPVEVAGAPKKPGTVAAMQYERLLADPYRFTSDDLQFEIFADRKEMEAEDRGPARMEYFSKGQPCLRSSPLVKTLGWALHHDGEGRVALVDPVSPAFAELMARDDITKRPGLRSKRA</sequence>
<keyword evidence="2" id="KW-1185">Reference proteome</keyword>
<comment type="caution">
    <text evidence="1">The sequence shown here is derived from an EMBL/GenBank/DDBJ whole genome shotgun (WGS) entry which is preliminary data.</text>
</comment>
<dbReference type="RefSeq" id="WP_198877385.1">
    <property type="nucleotide sequence ID" value="NZ_JAEKMH010000004.1"/>
</dbReference>
<proteinExistence type="predicted"/>
<protein>
    <submittedName>
        <fullName evidence="1">Uncharacterized protein</fullName>
    </submittedName>
</protein>
<name>A0A934IZM5_9HYPH</name>
<reference evidence="1" key="1">
    <citation type="submission" date="2020-12" db="EMBL/GenBank/DDBJ databases">
        <title>Devosia sp. MSA67 isolated from Mo River.</title>
        <authorList>
            <person name="Ma F."/>
            <person name="Zi Z."/>
        </authorList>
    </citation>
    <scope>NUCLEOTIDE SEQUENCE</scope>
    <source>
        <strain evidence="1">MSA67</strain>
    </source>
</reference>
<accession>A0A934IZM5</accession>
<organism evidence="1 2">
    <name type="scientific">Devosia sediminis</name>
    <dbReference type="NCBI Taxonomy" id="2798801"/>
    <lineage>
        <taxon>Bacteria</taxon>
        <taxon>Pseudomonadati</taxon>
        <taxon>Pseudomonadota</taxon>
        <taxon>Alphaproteobacteria</taxon>
        <taxon>Hyphomicrobiales</taxon>
        <taxon>Devosiaceae</taxon>
        <taxon>Devosia</taxon>
    </lineage>
</organism>
<evidence type="ECO:0000313" key="1">
    <source>
        <dbReference type="EMBL" id="MBJ3786176.1"/>
    </source>
</evidence>
<dbReference type="Proteomes" id="UP000602124">
    <property type="component" value="Unassembled WGS sequence"/>
</dbReference>
<evidence type="ECO:0000313" key="2">
    <source>
        <dbReference type="Proteomes" id="UP000602124"/>
    </source>
</evidence>
<dbReference type="InterPro" id="IPR046155">
    <property type="entry name" value="DUF6157"/>
</dbReference>
<gene>
    <name evidence="1" type="ORF">JEQ47_15740</name>
</gene>
<dbReference type="AlphaFoldDB" id="A0A934IZM5"/>
<dbReference type="Pfam" id="PF19654">
    <property type="entry name" value="DUF6157"/>
    <property type="match status" value="1"/>
</dbReference>
<dbReference type="EMBL" id="JAEKMH010000004">
    <property type="protein sequence ID" value="MBJ3786176.1"/>
    <property type="molecule type" value="Genomic_DNA"/>
</dbReference>